<keyword evidence="1" id="KW-0812">Transmembrane</keyword>
<evidence type="ECO:0008006" key="4">
    <source>
        <dbReference type="Google" id="ProtNLM"/>
    </source>
</evidence>
<reference evidence="2 3" key="1">
    <citation type="submission" date="2017-09" db="EMBL/GenBank/DDBJ databases">
        <title>Biocontrol bacteria screening and application from spent mushroom substrate.</title>
        <authorList>
            <person name="Sun X."/>
        </authorList>
    </citation>
    <scope>NUCLEOTIDE SEQUENCE [LARGE SCALE GENOMIC DNA]</scope>
    <source>
        <strain evidence="2 3">100374</strain>
    </source>
</reference>
<protein>
    <recommendedName>
        <fullName evidence="4">DUF1700 domain-containing protein</fullName>
    </recommendedName>
</protein>
<sequence length="195" mass="21812">MNKAYFLDSLEQNLGSLSREERFKFISYYDEIIEDYIEDGYSEKDAVKKVGDPLVVAQNILKEPREKKVKVLSKSGKIFIGFLIILGFPLWGSLLLTGVLLILSGYIVIWCLPFTTGTFAVAGLYASLVSIIGSPFLFKEGTYLVVTQFSIGILVLGLSILSGIITIAIAKQFFKVTIRFTQKVISLFKRTVVYL</sequence>
<evidence type="ECO:0000313" key="3">
    <source>
        <dbReference type="Proteomes" id="UP000228484"/>
    </source>
</evidence>
<evidence type="ECO:0000256" key="1">
    <source>
        <dbReference type="SAM" id="Phobius"/>
    </source>
</evidence>
<name>A0A2G6QFM5_9BACI</name>
<gene>
    <name evidence="2" type="ORF">CO726_10105</name>
</gene>
<dbReference type="Pfam" id="PF22564">
    <property type="entry name" value="HAAS"/>
    <property type="match status" value="1"/>
</dbReference>
<dbReference type="AlphaFoldDB" id="A0A2G6QFM5"/>
<dbReference type="Proteomes" id="UP000228484">
    <property type="component" value="Unassembled WGS sequence"/>
</dbReference>
<evidence type="ECO:0000313" key="2">
    <source>
        <dbReference type="EMBL" id="PIE95638.1"/>
    </source>
</evidence>
<feature type="transmembrane region" description="Helical" evidence="1">
    <location>
        <begin position="144"/>
        <end position="170"/>
    </location>
</feature>
<keyword evidence="1" id="KW-1133">Transmembrane helix</keyword>
<keyword evidence="1" id="KW-0472">Membrane</keyword>
<keyword evidence="3" id="KW-1185">Reference proteome</keyword>
<accession>A0A2G6QFM5</accession>
<comment type="caution">
    <text evidence="2">The sequence shown here is derived from an EMBL/GenBank/DDBJ whole genome shotgun (WGS) entry which is preliminary data.</text>
</comment>
<dbReference type="EMBL" id="NWUW01000005">
    <property type="protein sequence ID" value="PIE95638.1"/>
    <property type="molecule type" value="Genomic_DNA"/>
</dbReference>
<proteinExistence type="predicted"/>
<dbReference type="RefSeq" id="WP_099684153.1">
    <property type="nucleotide sequence ID" value="NZ_NWUW01000005.1"/>
</dbReference>
<organism evidence="2 3">
    <name type="scientific">Bacillus fungorum</name>
    <dbReference type="NCBI Taxonomy" id="2039284"/>
    <lineage>
        <taxon>Bacteria</taxon>
        <taxon>Bacillati</taxon>
        <taxon>Bacillota</taxon>
        <taxon>Bacilli</taxon>
        <taxon>Bacillales</taxon>
        <taxon>Bacillaceae</taxon>
        <taxon>Bacillus</taxon>
    </lineage>
</organism>